<proteinExistence type="predicted"/>
<keyword evidence="12" id="KW-1185">Reference proteome</keyword>
<dbReference type="PROSITE" id="PS50110">
    <property type="entry name" value="RESPONSE_REGULATORY"/>
    <property type="match status" value="1"/>
</dbReference>
<dbReference type="InterPro" id="IPR009057">
    <property type="entry name" value="Homeodomain-like_sf"/>
</dbReference>
<evidence type="ECO:0000313" key="11">
    <source>
        <dbReference type="EMBL" id="SMF23834.1"/>
    </source>
</evidence>
<dbReference type="Proteomes" id="UP000192939">
    <property type="component" value="Unassembled WGS sequence"/>
</dbReference>
<accession>A0ABY1LX40</accession>
<protein>
    <submittedName>
        <fullName evidence="11">Two component transcriptional regulator, AraC family</fullName>
    </submittedName>
</protein>
<evidence type="ECO:0000259" key="9">
    <source>
        <dbReference type="PROSITE" id="PS01124"/>
    </source>
</evidence>
<organism evidence="11 12">
    <name type="scientific">Paenibacillus barengoltzii J12</name>
    <dbReference type="NCBI Taxonomy" id="935846"/>
    <lineage>
        <taxon>Bacteria</taxon>
        <taxon>Bacillati</taxon>
        <taxon>Bacillota</taxon>
        <taxon>Bacilli</taxon>
        <taxon>Bacillales</taxon>
        <taxon>Paenibacillaceae</taxon>
        <taxon>Paenibacillus</taxon>
    </lineage>
</organism>
<keyword evidence="2" id="KW-0963">Cytoplasm</keyword>
<evidence type="ECO:0000256" key="6">
    <source>
        <dbReference type="ARBA" id="ARBA00023125"/>
    </source>
</evidence>
<dbReference type="InterPro" id="IPR051552">
    <property type="entry name" value="HptR"/>
</dbReference>
<dbReference type="SMART" id="SM00342">
    <property type="entry name" value="HTH_ARAC"/>
    <property type="match status" value="1"/>
</dbReference>
<sequence length="325" mass="37131">MDEAPFSCSAGQGGLEEFLRSQRTGRPGILRGNGAETEFPQGKKGADTIVYKVLLADDEHLDLEGMRTFIPWSELGMEVVGAVSNGFSACELMERQAIDILVTDVNMPHMSGLELARRAMDRKPDVRVVFVSGHQDFHYVKQALSLKACSYVLKPMDDDELVASLRQITLELEHEANRKRTEEQYLKMMQALQAQGVKRLEDEQEQRAATQLNEAQPVPGCSRLIREIIATMQERLHENLTLKNIAQQFAFSPNYLGHLFKEETGQGFSEMLTELRMERARELLKDPKVKIYEVAGQVGYRYIPYFSRQFKETFGMTPMEFRKRE</sequence>
<feature type="domain" description="HTH araC/xylS-type" evidence="9">
    <location>
        <begin position="226"/>
        <end position="324"/>
    </location>
</feature>
<evidence type="ECO:0000313" key="12">
    <source>
        <dbReference type="Proteomes" id="UP000192939"/>
    </source>
</evidence>
<dbReference type="InterPro" id="IPR001789">
    <property type="entry name" value="Sig_transdc_resp-reg_receiver"/>
</dbReference>
<evidence type="ECO:0000256" key="4">
    <source>
        <dbReference type="ARBA" id="ARBA00023012"/>
    </source>
</evidence>
<keyword evidence="7" id="KW-0804">Transcription</keyword>
<evidence type="ECO:0000256" key="3">
    <source>
        <dbReference type="ARBA" id="ARBA00022553"/>
    </source>
</evidence>
<keyword evidence="4" id="KW-0902">Two-component regulatory system</keyword>
<feature type="modified residue" description="4-aspartylphosphate" evidence="8">
    <location>
        <position position="104"/>
    </location>
</feature>
<keyword evidence="5" id="KW-0805">Transcription regulation</keyword>
<dbReference type="PANTHER" id="PTHR42713:SF3">
    <property type="entry name" value="TRANSCRIPTIONAL REGULATORY PROTEIN HPTR"/>
    <property type="match status" value="1"/>
</dbReference>
<dbReference type="InterPro" id="IPR011006">
    <property type="entry name" value="CheY-like_superfamily"/>
</dbReference>
<dbReference type="Pfam" id="PF12833">
    <property type="entry name" value="HTH_18"/>
    <property type="match status" value="1"/>
</dbReference>
<dbReference type="Pfam" id="PF00072">
    <property type="entry name" value="Response_reg"/>
    <property type="match status" value="1"/>
</dbReference>
<dbReference type="Gene3D" id="1.10.10.60">
    <property type="entry name" value="Homeodomain-like"/>
    <property type="match status" value="2"/>
</dbReference>
<evidence type="ECO:0000256" key="1">
    <source>
        <dbReference type="ARBA" id="ARBA00004496"/>
    </source>
</evidence>
<keyword evidence="3 8" id="KW-0597">Phosphoprotein</keyword>
<comment type="caution">
    <text evidence="11">The sequence shown here is derived from an EMBL/GenBank/DDBJ whole genome shotgun (WGS) entry which is preliminary data.</text>
</comment>
<name>A0ABY1LX40_9BACL</name>
<dbReference type="SUPFAM" id="SSF52172">
    <property type="entry name" value="CheY-like"/>
    <property type="match status" value="1"/>
</dbReference>
<evidence type="ECO:0000259" key="10">
    <source>
        <dbReference type="PROSITE" id="PS50110"/>
    </source>
</evidence>
<dbReference type="PANTHER" id="PTHR42713">
    <property type="entry name" value="HISTIDINE KINASE-RELATED"/>
    <property type="match status" value="1"/>
</dbReference>
<gene>
    <name evidence="11" type="ORF">SAMN02744124_02005</name>
</gene>
<dbReference type="PRINTS" id="PR00032">
    <property type="entry name" value="HTHARAC"/>
</dbReference>
<evidence type="ECO:0000256" key="7">
    <source>
        <dbReference type="ARBA" id="ARBA00023163"/>
    </source>
</evidence>
<dbReference type="PROSITE" id="PS01124">
    <property type="entry name" value="HTH_ARAC_FAMILY_2"/>
    <property type="match status" value="1"/>
</dbReference>
<reference evidence="11 12" key="1">
    <citation type="submission" date="2017-04" db="EMBL/GenBank/DDBJ databases">
        <authorList>
            <person name="Varghese N."/>
            <person name="Submissions S."/>
        </authorList>
    </citation>
    <scope>NUCLEOTIDE SEQUENCE [LARGE SCALE GENOMIC DNA]</scope>
    <source>
        <strain evidence="11 12">J12</strain>
    </source>
</reference>
<evidence type="ECO:0000256" key="2">
    <source>
        <dbReference type="ARBA" id="ARBA00022490"/>
    </source>
</evidence>
<dbReference type="Gene3D" id="3.40.50.2300">
    <property type="match status" value="1"/>
</dbReference>
<dbReference type="EMBL" id="FXAE01000017">
    <property type="protein sequence ID" value="SMF23834.1"/>
    <property type="molecule type" value="Genomic_DNA"/>
</dbReference>
<dbReference type="InterPro" id="IPR018060">
    <property type="entry name" value="HTH_AraC"/>
</dbReference>
<comment type="subcellular location">
    <subcellularLocation>
        <location evidence="1">Cytoplasm</location>
    </subcellularLocation>
</comment>
<dbReference type="CDD" id="cd17536">
    <property type="entry name" value="REC_YesN-like"/>
    <property type="match status" value="1"/>
</dbReference>
<feature type="domain" description="Response regulatory" evidence="10">
    <location>
        <begin position="52"/>
        <end position="169"/>
    </location>
</feature>
<evidence type="ECO:0000256" key="5">
    <source>
        <dbReference type="ARBA" id="ARBA00023015"/>
    </source>
</evidence>
<dbReference type="SMART" id="SM00448">
    <property type="entry name" value="REC"/>
    <property type="match status" value="1"/>
</dbReference>
<dbReference type="InterPro" id="IPR020449">
    <property type="entry name" value="Tscrpt_reg_AraC-type_HTH"/>
</dbReference>
<dbReference type="SUPFAM" id="SSF46689">
    <property type="entry name" value="Homeodomain-like"/>
    <property type="match status" value="2"/>
</dbReference>
<keyword evidence="6" id="KW-0238">DNA-binding</keyword>
<evidence type="ECO:0000256" key="8">
    <source>
        <dbReference type="PROSITE-ProRule" id="PRU00169"/>
    </source>
</evidence>